<dbReference type="Gene3D" id="3.40.50.720">
    <property type="entry name" value="NAD(P)-binding Rossmann-like Domain"/>
    <property type="match status" value="1"/>
</dbReference>
<dbReference type="CDD" id="cd01483">
    <property type="entry name" value="E1_enzyme_family"/>
    <property type="match status" value="1"/>
</dbReference>
<dbReference type="EMBL" id="MFKO01000008">
    <property type="protein sequence ID" value="OGG41498.1"/>
    <property type="molecule type" value="Genomic_DNA"/>
</dbReference>
<evidence type="ECO:0000259" key="1">
    <source>
        <dbReference type="Pfam" id="PF00899"/>
    </source>
</evidence>
<comment type="caution">
    <text evidence="2">The sequence shown here is derived from an EMBL/GenBank/DDBJ whole genome shotgun (WGS) entry which is preliminary data.</text>
</comment>
<protein>
    <recommendedName>
        <fullName evidence="1">THIF-type NAD/FAD binding fold domain-containing protein</fullName>
    </recommendedName>
</protein>
<organism evidence="2 3">
    <name type="scientific">Candidatus Kaiserbacteria bacterium RIFCSPHIGHO2_01_FULL_46_22</name>
    <dbReference type="NCBI Taxonomy" id="1798475"/>
    <lineage>
        <taxon>Bacteria</taxon>
        <taxon>Candidatus Kaiseribacteriota</taxon>
    </lineage>
</organism>
<dbReference type="Proteomes" id="UP000176322">
    <property type="component" value="Unassembled WGS sequence"/>
</dbReference>
<dbReference type="InterPro" id="IPR000594">
    <property type="entry name" value="ThiF_NAD_FAD-bd"/>
</dbReference>
<name>A0A1F6BXE2_9BACT</name>
<proteinExistence type="predicted"/>
<evidence type="ECO:0000313" key="3">
    <source>
        <dbReference type="Proteomes" id="UP000176322"/>
    </source>
</evidence>
<sequence length="216" mass="24107">MPVHIVGCGGMGSRVAEGMVRMGVGVADKSPIHLYDADIFEAHNLTNQWTTSSRLHMKKVEVVRSLMLEVNPQASIIINPVRLQEETALSGVVFICVDSMKDRQALIEKVMKKPSEVHCVIEVRMDAGVGVTHCFNPNNQKQLDCWRLYWFPDSEGDNMQGCGGAQSIISAIYATTAMALKQFEHFARSKNTIDMQNRVYQDFDACTIKSEQWPAA</sequence>
<reference evidence="2 3" key="1">
    <citation type="journal article" date="2016" name="Nat. Commun.">
        <title>Thousands of microbial genomes shed light on interconnected biogeochemical processes in an aquifer system.</title>
        <authorList>
            <person name="Anantharaman K."/>
            <person name="Brown C.T."/>
            <person name="Hug L.A."/>
            <person name="Sharon I."/>
            <person name="Castelle C.J."/>
            <person name="Probst A.J."/>
            <person name="Thomas B.C."/>
            <person name="Singh A."/>
            <person name="Wilkins M.J."/>
            <person name="Karaoz U."/>
            <person name="Brodie E.L."/>
            <person name="Williams K.H."/>
            <person name="Hubbard S.S."/>
            <person name="Banfield J.F."/>
        </authorList>
    </citation>
    <scope>NUCLEOTIDE SEQUENCE [LARGE SCALE GENOMIC DNA]</scope>
</reference>
<dbReference type="AlphaFoldDB" id="A0A1F6BXE2"/>
<accession>A0A1F6BXE2</accession>
<dbReference type="Pfam" id="PF00899">
    <property type="entry name" value="ThiF"/>
    <property type="match status" value="1"/>
</dbReference>
<dbReference type="SUPFAM" id="SSF69572">
    <property type="entry name" value="Activating enzymes of the ubiquitin-like proteins"/>
    <property type="match status" value="1"/>
</dbReference>
<dbReference type="GO" id="GO:0008641">
    <property type="term" value="F:ubiquitin-like modifier activating enzyme activity"/>
    <property type="evidence" value="ECO:0007669"/>
    <property type="project" value="InterPro"/>
</dbReference>
<dbReference type="InterPro" id="IPR035985">
    <property type="entry name" value="Ubiquitin-activating_enz"/>
</dbReference>
<dbReference type="STRING" id="1798475.A2837_03270"/>
<feature type="domain" description="THIF-type NAD/FAD binding fold" evidence="1">
    <location>
        <begin position="3"/>
        <end position="183"/>
    </location>
</feature>
<gene>
    <name evidence="2" type="ORF">A2837_03270</name>
</gene>
<evidence type="ECO:0000313" key="2">
    <source>
        <dbReference type="EMBL" id="OGG41498.1"/>
    </source>
</evidence>